<gene>
    <name evidence="1" type="ORF">GGX14DRAFT_351851</name>
</gene>
<protein>
    <submittedName>
        <fullName evidence="1">Uncharacterized protein</fullName>
    </submittedName>
</protein>
<keyword evidence="2" id="KW-1185">Reference proteome</keyword>
<dbReference type="EMBL" id="JARJCW010000006">
    <property type="protein sequence ID" value="KAJ7223375.1"/>
    <property type="molecule type" value="Genomic_DNA"/>
</dbReference>
<reference evidence="1" key="1">
    <citation type="submission" date="2023-03" db="EMBL/GenBank/DDBJ databases">
        <title>Massive genome expansion in bonnet fungi (Mycena s.s.) driven by repeated elements and novel gene families across ecological guilds.</title>
        <authorList>
            <consortium name="Lawrence Berkeley National Laboratory"/>
            <person name="Harder C.B."/>
            <person name="Miyauchi S."/>
            <person name="Viragh M."/>
            <person name="Kuo A."/>
            <person name="Thoen E."/>
            <person name="Andreopoulos B."/>
            <person name="Lu D."/>
            <person name="Skrede I."/>
            <person name="Drula E."/>
            <person name="Henrissat B."/>
            <person name="Morin E."/>
            <person name="Kohler A."/>
            <person name="Barry K."/>
            <person name="LaButti K."/>
            <person name="Morin E."/>
            <person name="Salamov A."/>
            <person name="Lipzen A."/>
            <person name="Mereny Z."/>
            <person name="Hegedus B."/>
            <person name="Baldrian P."/>
            <person name="Stursova M."/>
            <person name="Weitz H."/>
            <person name="Taylor A."/>
            <person name="Grigoriev I.V."/>
            <person name="Nagy L.G."/>
            <person name="Martin F."/>
            <person name="Kauserud H."/>
        </authorList>
    </citation>
    <scope>NUCLEOTIDE SEQUENCE</scope>
    <source>
        <strain evidence="1">9144</strain>
    </source>
</reference>
<comment type="caution">
    <text evidence="1">The sequence shown here is derived from an EMBL/GenBank/DDBJ whole genome shotgun (WGS) entry which is preliminary data.</text>
</comment>
<evidence type="ECO:0000313" key="2">
    <source>
        <dbReference type="Proteomes" id="UP001219525"/>
    </source>
</evidence>
<evidence type="ECO:0000313" key="1">
    <source>
        <dbReference type="EMBL" id="KAJ7223375.1"/>
    </source>
</evidence>
<name>A0AAD6YM34_9AGAR</name>
<sequence length="74" mass="8831">MKRFTAGLEHQVQFRDRRMMETIERRGGGFLRLMDACIDKEDRNTNNRAVAPRTWENSDAMFYRPLPRVAERNT</sequence>
<proteinExistence type="predicted"/>
<organism evidence="1 2">
    <name type="scientific">Mycena pura</name>
    <dbReference type="NCBI Taxonomy" id="153505"/>
    <lineage>
        <taxon>Eukaryota</taxon>
        <taxon>Fungi</taxon>
        <taxon>Dikarya</taxon>
        <taxon>Basidiomycota</taxon>
        <taxon>Agaricomycotina</taxon>
        <taxon>Agaricomycetes</taxon>
        <taxon>Agaricomycetidae</taxon>
        <taxon>Agaricales</taxon>
        <taxon>Marasmiineae</taxon>
        <taxon>Mycenaceae</taxon>
        <taxon>Mycena</taxon>
    </lineage>
</organism>
<dbReference type="Proteomes" id="UP001219525">
    <property type="component" value="Unassembled WGS sequence"/>
</dbReference>
<accession>A0AAD6YM34</accession>
<dbReference type="AlphaFoldDB" id="A0AAD6YM34"/>